<dbReference type="Proteomes" id="UP000012043">
    <property type="component" value="Unassembled WGS sequence"/>
</dbReference>
<evidence type="ECO:0000256" key="2">
    <source>
        <dbReference type="ARBA" id="ARBA00022908"/>
    </source>
</evidence>
<dbReference type="InterPro" id="IPR011010">
    <property type="entry name" value="DNA_brk_join_enz"/>
</dbReference>
<dbReference type="RefSeq" id="WP_008606192.1">
    <property type="nucleotide sequence ID" value="NZ_ALAB01000001.1"/>
</dbReference>
<dbReference type="GO" id="GO:0015074">
    <property type="term" value="P:DNA integration"/>
    <property type="evidence" value="ECO:0007669"/>
    <property type="project" value="UniProtKB-KW"/>
</dbReference>
<evidence type="ECO:0000256" key="4">
    <source>
        <dbReference type="ARBA" id="ARBA00023172"/>
    </source>
</evidence>
<dbReference type="InterPro" id="IPR013762">
    <property type="entry name" value="Integrase-like_cat_sf"/>
</dbReference>
<keyword evidence="3" id="KW-0238">DNA-binding</keyword>
<dbReference type="InterPro" id="IPR025269">
    <property type="entry name" value="SAM-like_dom"/>
</dbReference>
<dbReference type="EMBL" id="ALAB01000001">
    <property type="protein sequence ID" value="EJI87000.1"/>
    <property type="molecule type" value="Genomic_DNA"/>
</dbReference>
<sequence>MKLSIEKKPADRAGRQQLLLTRNYGSYTDESGKRIKKRKRQSLDLFIYATPKDKAQRDYNKKTLELAERIQAQAIVDLANNKYHFEDEAKQQQSFIDYMQQIIEEKRKTDGKSNVSIWESVLIHLQRFSDGHQLSFANFDTTLLQDFRIYLTTTAVTKSGKKLSSNTASTYFNKVRAALNQAFHEGIIRRNPVNEVKTIKPEQNKRQYLLEDELRAAYQADCRYDVLKRAFLFGCTTGLRWSDIHKLKWQDVFISDGVNRITFNHKKNRKLQYLDLPKDAIKLMGEPEAPETRVFKGLKYSTYTNVAILQWMLRAGITKHITFHCARHTFAVRLLTNGADIYTVSKLLGHSELKTTQIYADIIESKRKEAMESLPSLWL</sequence>
<reference evidence="6 7" key="1">
    <citation type="journal article" date="2012" name="J. Bacteriol.">
        <title>Genome Sequence of Pectin-Degrading Alishewanella aestuarii Strain B11T, Isolated from Tidal Flat Sediment.</title>
        <authorList>
            <person name="Jung J."/>
            <person name="Choi S."/>
            <person name="Chun J."/>
            <person name="Park W."/>
        </authorList>
    </citation>
    <scope>NUCLEOTIDE SEQUENCE [LARGE SCALE GENOMIC DNA]</scope>
    <source>
        <strain evidence="6 7">B11</strain>
    </source>
</reference>
<protein>
    <submittedName>
        <fullName evidence="6">Mobilizable transposon, int protein</fullName>
    </submittedName>
</protein>
<keyword evidence="2" id="KW-0229">DNA integration</keyword>
<dbReference type="InterPro" id="IPR002104">
    <property type="entry name" value="Integrase_catalytic"/>
</dbReference>
<keyword evidence="4" id="KW-0233">DNA recombination</keyword>
<comment type="caution">
    <text evidence="6">The sequence shown here is derived from an EMBL/GenBank/DDBJ whole genome shotgun (WGS) entry which is preliminary data.</text>
</comment>
<comment type="similarity">
    <text evidence="1">Belongs to the 'phage' integrase family.</text>
</comment>
<feature type="domain" description="Tyr recombinase" evidence="5">
    <location>
        <begin position="204"/>
        <end position="372"/>
    </location>
</feature>
<name>J1YGB7_9ALTE</name>
<dbReference type="InterPro" id="IPR050090">
    <property type="entry name" value="Tyrosine_recombinase_XerCD"/>
</dbReference>
<dbReference type="InterPro" id="IPR010998">
    <property type="entry name" value="Integrase_recombinase_N"/>
</dbReference>
<dbReference type="PROSITE" id="PS51898">
    <property type="entry name" value="TYR_RECOMBINASE"/>
    <property type="match status" value="1"/>
</dbReference>
<organism evidence="6 7">
    <name type="scientific">Alishewanella aestuarii B11</name>
    <dbReference type="NCBI Taxonomy" id="1197174"/>
    <lineage>
        <taxon>Bacteria</taxon>
        <taxon>Pseudomonadati</taxon>
        <taxon>Pseudomonadota</taxon>
        <taxon>Gammaproteobacteria</taxon>
        <taxon>Alteromonadales</taxon>
        <taxon>Alteromonadaceae</taxon>
        <taxon>Alishewanella</taxon>
    </lineage>
</organism>
<dbReference type="CDD" id="cd01185">
    <property type="entry name" value="INTN1_C_like"/>
    <property type="match status" value="1"/>
</dbReference>
<dbReference type="PATRIC" id="fig|1197174.4.peg.40"/>
<dbReference type="GO" id="GO:0003677">
    <property type="term" value="F:DNA binding"/>
    <property type="evidence" value="ECO:0007669"/>
    <property type="project" value="UniProtKB-KW"/>
</dbReference>
<dbReference type="PANTHER" id="PTHR30349:SF64">
    <property type="entry name" value="PROPHAGE INTEGRASE INTD-RELATED"/>
    <property type="match status" value="1"/>
</dbReference>
<proteinExistence type="inferred from homology"/>
<evidence type="ECO:0000259" key="5">
    <source>
        <dbReference type="PROSITE" id="PS51898"/>
    </source>
</evidence>
<dbReference type="Pfam" id="PF13102">
    <property type="entry name" value="Phage_int_SAM_5"/>
    <property type="match status" value="1"/>
</dbReference>
<dbReference type="Pfam" id="PF00589">
    <property type="entry name" value="Phage_integrase"/>
    <property type="match status" value="1"/>
</dbReference>
<gene>
    <name evidence="6" type="ORF">AEST_00410</name>
</gene>
<dbReference type="AlphaFoldDB" id="J1YGB7"/>
<evidence type="ECO:0000256" key="1">
    <source>
        <dbReference type="ARBA" id="ARBA00008857"/>
    </source>
</evidence>
<dbReference type="GO" id="GO:0006310">
    <property type="term" value="P:DNA recombination"/>
    <property type="evidence" value="ECO:0007669"/>
    <property type="project" value="UniProtKB-KW"/>
</dbReference>
<keyword evidence="7" id="KW-1185">Reference proteome</keyword>
<evidence type="ECO:0000256" key="3">
    <source>
        <dbReference type="ARBA" id="ARBA00023125"/>
    </source>
</evidence>
<dbReference type="Gene3D" id="1.10.443.10">
    <property type="entry name" value="Intergrase catalytic core"/>
    <property type="match status" value="1"/>
</dbReference>
<dbReference type="PANTHER" id="PTHR30349">
    <property type="entry name" value="PHAGE INTEGRASE-RELATED"/>
    <property type="match status" value="1"/>
</dbReference>
<dbReference type="SUPFAM" id="SSF56349">
    <property type="entry name" value="DNA breaking-rejoining enzymes"/>
    <property type="match status" value="1"/>
</dbReference>
<dbReference type="Gene3D" id="1.10.150.130">
    <property type="match status" value="1"/>
</dbReference>
<evidence type="ECO:0000313" key="7">
    <source>
        <dbReference type="Proteomes" id="UP000012043"/>
    </source>
</evidence>
<evidence type="ECO:0000313" key="6">
    <source>
        <dbReference type="EMBL" id="EJI87000.1"/>
    </source>
</evidence>
<accession>J1YGB7</accession>